<dbReference type="InterPro" id="IPR028098">
    <property type="entry name" value="Glyco_trans_4-like_N"/>
</dbReference>
<evidence type="ECO:0000259" key="2">
    <source>
        <dbReference type="Pfam" id="PF13439"/>
    </source>
</evidence>
<reference evidence="3 4" key="1">
    <citation type="submission" date="2023-10" db="EMBL/GenBank/DDBJ databases">
        <title>Two novel species belonging to the OM43/NOR5 clade.</title>
        <authorList>
            <person name="Park M."/>
        </authorList>
    </citation>
    <scope>NUCLEOTIDE SEQUENCE [LARGE SCALE GENOMIC DNA]</scope>
    <source>
        <strain evidence="3 4">IMCC45268</strain>
    </source>
</reference>
<dbReference type="GO" id="GO:0016757">
    <property type="term" value="F:glycosyltransferase activity"/>
    <property type="evidence" value="ECO:0007669"/>
    <property type="project" value="UniProtKB-KW"/>
</dbReference>
<sequence length="389" mass="43463">MASALLISEVFPPRNGGSGRWFFELYGRLENQNFLVAAGTATGDKEFDSAIDHQIRIRRLALSSEHWGLRSLTGLKFYYQSFQGIRRIVRDEGVSQIHCGRCLPEGVIGWLLNKSLKLPYLCFVHGEDIQAAMESRELSWMIRRVFSSAEVLIANSHNTARLLIAHWDVSVDKVQVLHPGMDAERFVPAERDRSFCAAMGWLERTVILTVGRLQRRKGHDVLIRALPLLLKEFPSLHYVIVGEGEERSELERLVTGLGLSDHVQFLGEVDDSTMIQCYQQCHLFALPNRTEGSDIEGFGMVLAEAQACGKAVLAGDSGGTRETMLVGETGIIVDCQTPEALADAIQHLLSDGDRLEEMGLRAREHVAITLDWRVHVEKARAIFNSIGDQ</sequence>
<feature type="domain" description="Glycosyltransferase subfamily 4-like N-terminal" evidence="2">
    <location>
        <begin position="16"/>
        <end position="185"/>
    </location>
</feature>
<dbReference type="Pfam" id="PF00534">
    <property type="entry name" value="Glycos_transf_1"/>
    <property type="match status" value="1"/>
</dbReference>
<accession>A0ABZ0IHK5</accession>
<feature type="domain" description="Glycosyl transferase family 1" evidence="1">
    <location>
        <begin position="203"/>
        <end position="364"/>
    </location>
</feature>
<dbReference type="CDD" id="cd03801">
    <property type="entry name" value="GT4_PimA-like"/>
    <property type="match status" value="1"/>
</dbReference>
<evidence type="ECO:0000313" key="4">
    <source>
        <dbReference type="Proteomes" id="UP001626549"/>
    </source>
</evidence>
<keyword evidence="3" id="KW-0808">Transferase</keyword>
<organism evidence="3 4">
    <name type="scientific">Congregibacter brevis</name>
    <dbReference type="NCBI Taxonomy" id="3081201"/>
    <lineage>
        <taxon>Bacteria</taxon>
        <taxon>Pseudomonadati</taxon>
        <taxon>Pseudomonadota</taxon>
        <taxon>Gammaproteobacteria</taxon>
        <taxon>Cellvibrionales</taxon>
        <taxon>Halieaceae</taxon>
        <taxon>Congregibacter</taxon>
    </lineage>
</organism>
<dbReference type="PANTHER" id="PTHR45947">
    <property type="entry name" value="SULFOQUINOVOSYL TRANSFERASE SQD2"/>
    <property type="match status" value="1"/>
</dbReference>
<name>A0ABZ0IHK5_9GAMM</name>
<dbReference type="InterPro" id="IPR001296">
    <property type="entry name" value="Glyco_trans_1"/>
</dbReference>
<evidence type="ECO:0000259" key="1">
    <source>
        <dbReference type="Pfam" id="PF00534"/>
    </source>
</evidence>
<dbReference type="PANTHER" id="PTHR45947:SF3">
    <property type="entry name" value="SULFOQUINOVOSYL TRANSFERASE SQD2"/>
    <property type="match status" value="1"/>
</dbReference>
<protein>
    <submittedName>
        <fullName evidence="3">Glycosyltransferase family 4 protein</fullName>
        <ecNumber evidence="3">2.4.-.-</ecNumber>
    </submittedName>
</protein>
<proteinExistence type="predicted"/>
<evidence type="ECO:0000313" key="3">
    <source>
        <dbReference type="EMBL" id="WOJ98294.1"/>
    </source>
</evidence>
<dbReference type="RefSeq" id="WP_407329604.1">
    <property type="nucleotide sequence ID" value="NZ_CP136865.1"/>
</dbReference>
<dbReference type="EMBL" id="CP136865">
    <property type="protein sequence ID" value="WOJ98294.1"/>
    <property type="molecule type" value="Genomic_DNA"/>
</dbReference>
<dbReference type="InterPro" id="IPR050194">
    <property type="entry name" value="Glycosyltransferase_grp1"/>
</dbReference>
<keyword evidence="4" id="KW-1185">Reference proteome</keyword>
<gene>
    <name evidence="3" type="ORF">R0137_06915</name>
</gene>
<dbReference type="Pfam" id="PF13439">
    <property type="entry name" value="Glyco_transf_4"/>
    <property type="match status" value="1"/>
</dbReference>
<dbReference type="Proteomes" id="UP001626549">
    <property type="component" value="Chromosome"/>
</dbReference>
<dbReference type="SUPFAM" id="SSF53756">
    <property type="entry name" value="UDP-Glycosyltransferase/glycogen phosphorylase"/>
    <property type="match status" value="1"/>
</dbReference>
<dbReference type="EC" id="2.4.-.-" evidence="3"/>
<keyword evidence="3" id="KW-0328">Glycosyltransferase</keyword>
<dbReference type="Gene3D" id="3.40.50.2000">
    <property type="entry name" value="Glycogen Phosphorylase B"/>
    <property type="match status" value="2"/>
</dbReference>